<evidence type="ECO:0000256" key="3">
    <source>
        <dbReference type="ARBA" id="ARBA00022741"/>
    </source>
</evidence>
<evidence type="ECO:0000256" key="5">
    <source>
        <dbReference type="ARBA" id="ARBA00052218"/>
    </source>
</evidence>
<dbReference type="GO" id="GO:0005829">
    <property type="term" value="C:cytosol"/>
    <property type="evidence" value="ECO:0007669"/>
    <property type="project" value="TreeGrafter"/>
</dbReference>
<sequence length="343" mass="36288">MIYVLILAAGLWFLGREMNVPAKARWLMIGLLYVAVLGLLVLRPALAEPLGGSLGEWLLLGALVAVVLGYRRGLGGLRARAQAREAAEAPPQTTGAFQSAELERYARHIMLREIGGPGQKRLKQAKVLVIGAGGLGSPACLYLAAAGVGTIGVIDDDAVESTNLQRQIAHTDARIGVPKVFSAESAMRDVNPFIEVRPYHRRLTEEIAAGLVAEYDLVLDGTDNFDTRYLANRACLAAGVPLISGALTQWEGQISVFGGDGPCYRCVFPEAPAPGLAPSCAEAGVLGPLTGVVGSMMAVEAVKLIAEAGEPLRGRMLIYDALYGEVRVIKLSKRADCPDCGEA</sequence>
<evidence type="ECO:0000256" key="4">
    <source>
        <dbReference type="ARBA" id="ARBA00022840"/>
    </source>
</evidence>
<dbReference type="GO" id="GO:0005524">
    <property type="term" value="F:ATP binding"/>
    <property type="evidence" value="ECO:0007669"/>
    <property type="project" value="UniProtKB-KW"/>
</dbReference>
<evidence type="ECO:0000256" key="10">
    <source>
        <dbReference type="ARBA" id="ARBA00075110"/>
    </source>
</evidence>
<evidence type="ECO:0000256" key="6">
    <source>
        <dbReference type="ARBA" id="ARBA00055169"/>
    </source>
</evidence>
<dbReference type="PATRIC" id="fig|1675527.3.peg.3056"/>
<comment type="catalytic activity">
    <reaction evidence="5">
        <text>[molybdopterin-synthase sulfur-carrier protein]-C-terminal Gly-Gly + ATP + H(+) = [molybdopterin-synthase sulfur-carrier protein]-C-terminal Gly-Gly-AMP + diphosphate</text>
        <dbReference type="Rhea" id="RHEA:43616"/>
        <dbReference type="Rhea" id="RHEA-COMP:12159"/>
        <dbReference type="Rhea" id="RHEA-COMP:12202"/>
        <dbReference type="ChEBI" id="CHEBI:15378"/>
        <dbReference type="ChEBI" id="CHEBI:30616"/>
        <dbReference type="ChEBI" id="CHEBI:33019"/>
        <dbReference type="ChEBI" id="CHEBI:90618"/>
        <dbReference type="ChEBI" id="CHEBI:90778"/>
        <dbReference type="EC" id="2.7.7.80"/>
    </reaction>
</comment>
<dbReference type="FunFam" id="3.40.50.720:FF:000033">
    <property type="entry name" value="Adenylyltransferase and sulfurtransferase MOCS3"/>
    <property type="match status" value="1"/>
</dbReference>
<comment type="subunit">
    <text evidence="7">Homodimer. Forms a stable heterotetrameric complex of 2 MoeB and 2 MoaD during adenylation of MoaD.</text>
</comment>
<dbReference type="Proteomes" id="UP000037178">
    <property type="component" value="Unassembled WGS sequence"/>
</dbReference>
<evidence type="ECO:0000256" key="11">
    <source>
        <dbReference type="ARBA" id="ARBA00075328"/>
    </source>
</evidence>
<protein>
    <recommendedName>
        <fullName evidence="9">Molybdopterin-synthase adenylyltransferase</fullName>
        <ecNumber evidence="8">2.7.7.80</ecNumber>
    </recommendedName>
    <alternativeName>
        <fullName evidence="12">MoaD protein adenylase</fullName>
    </alternativeName>
    <alternativeName>
        <fullName evidence="10">Molybdopterin-converting factor subunit 1 adenylase</fullName>
    </alternativeName>
    <alternativeName>
        <fullName evidence="11">Sulfur carrier protein MoaD adenylyltransferase</fullName>
    </alternativeName>
</protein>
<feature type="transmembrane region" description="Helical" evidence="13">
    <location>
        <begin position="26"/>
        <end position="46"/>
    </location>
</feature>
<dbReference type="EMBL" id="LFTY01000002">
    <property type="protein sequence ID" value="KMW57951.1"/>
    <property type="molecule type" value="Genomic_DNA"/>
</dbReference>
<dbReference type="GO" id="GO:0008146">
    <property type="term" value="F:sulfotransferase activity"/>
    <property type="evidence" value="ECO:0007669"/>
    <property type="project" value="TreeGrafter"/>
</dbReference>
<comment type="caution">
    <text evidence="15">The sequence shown here is derived from an EMBL/GenBank/DDBJ whole genome shotgun (WGS) entry which is preliminary data.</text>
</comment>
<evidence type="ECO:0000256" key="9">
    <source>
        <dbReference type="ARBA" id="ARBA00073635"/>
    </source>
</evidence>
<evidence type="ECO:0000256" key="12">
    <source>
        <dbReference type="ARBA" id="ARBA00078531"/>
    </source>
</evidence>
<evidence type="ECO:0000259" key="14">
    <source>
        <dbReference type="Pfam" id="PF00899"/>
    </source>
</evidence>
<dbReference type="InterPro" id="IPR035985">
    <property type="entry name" value="Ubiquitin-activating_enz"/>
</dbReference>
<dbReference type="AlphaFoldDB" id="A0A0J9E5I6"/>
<dbReference type="EC" id="2.7.7.80" evidence="8"/>
<evidence type="ECO:0000256" key="7">
    <source>
        <dbReference type="ARBA" id="ARBA00063809"/>
    </source>
</evidence>
<evidence type="ECO:0000256" key="13">
    <source>
        <dbReference type="SAM" id="Phobius"/>
    </source>
</evidence>
<keyword evidence="4" id="KW-0067">ATP-binding</keyword>
<evidence type="ECO:0000313" key="16">
    <source>
        <dbReference type="Proteomes" id="UP000037178"/>
    </source>
</evidence>
<evidence type="ECO:0000256" key="1">
    <source>
        <dbReference type="ARBA" id="ARBA00009919"/>
    </source>
</evidence>
<dbReference type="OrthoDB" id="9804286at2"/>
<dbReference type="InterPro" id="IPR045886">
    <property type="entry name" value="ThiF/MoeB/HesA"/>
</dbReference>
<keyword evidence="13" id="KW-1133">Transmembrane helix</keyword>
<reference evidence="15 16" key="1">
    <citation type="submission" date="2015-06" db="EMBL/GenBank/DDBJ databases">
        <title>Draft genome sequence of an Alphaproteobacteria species associated to the Mediterranean sponge Oscarella lobularis.</title>
        <authorList>
            <person name="Jourda C."/>
            <person name="Santini S."/>
            <person name="Claverie J.-M."/>
        </authorList>
    </citation>
    <scope>NUCLEOTIDE SEQUENCE [LARGE SCALE GENOMIC DNA]</scope>
    <source>
        <strain evidence="15">IGS</strain>
    </source>
</reference>
<keyword evidence="3" id="KW-0547">Nucleotide-binding</keyword>
<dbReference type="GO" id="GO:0004792">
    <property type="term" value="F:thiosulfate-cyanide sulfurtransferase activity"/>
    <property type="evidence" value="ECO:0007669"/>
    <property type="project" value="TreeGrafter"/>
</dbReference>
<dbReference type="InterPro" id="IPR000594">
    <property type="entry name" value="ThiF_NAD_FAD-bd"/>
</dbReference>
<keyword evidence="13" id="KW-0812">Transmembrane</keyword>
<dbReference type="PANTHER" id="PTHR10953">
    <property type="entry name" value="UBIQUITIN-ACTIVATING ENZYME E1"/>
    <property type="match status" value="1"/>
</dbReference>
<dbReference type="SUPFAM" id="SSF69572">
    <property type="entry name" value="Activating enzymes of the ubiquitin-like proteins"/>
    <property type="match status" value="1"/>
</dbReference>
<evidence type="ECO:0000256" key="2">
    <source>
        <dbReference type="ARBA" id="ARBA00022679"/>
    </source>
</evidence>
<gene>
    <name evidence="15" type="ORF">AIOL_002919</name>
</gene>
<dbReference type="GO" id="GO:0008641">
    <property type="term" value="F:ubiquitin-like modifier activating enzyme activity"/>
    <property type="evidence" value="ECO:0007669"/>
    <property type="project" value="InterPro"/>
</dbReference>
<dbReference type="GO" id="GO:0061605">
    <property type="term" value="F:molybdopterin-synthase adenylyltransferase activity"/>
    <property type="evidence" value="ECO:0007669"/>
    <property type="project" value="UniProtKB-EC"/>
</dbReference>
<evidence type="ECO:0000256" key="8">
    <source>
        <dbReference type="ARBA" id="ARBA00066884"/>
    </source>
</evidence>
<dbReference type="STRING" id="1675527.AIOL_002919"/>
<proteinExistence type="inferred from homology"/>
<dbReference type="PANTHER" id="PTHR10953:SF102">
    <property type="entry name" value="ADENYLYLTRANSFERASE AND SULFURTRANSFERASE MOCS3"/>
    <property type="match status" value="1"/>
</dbReference>
<accession>A0A0J9E5I6</accession>
<comment type="similarity">
    <text evidence="1">Belongs to the HesA/MoeB/ThiF family.</text>
</comment>
<dbReference type="Pfam" id="PF00899">
    <property type="entry name" value="ThiF"/>
    <property type="match status" value="1"/>
</dbReference>
<name>A0A0J9E5I6_9RHOB</name>
<dbReference type="RefSeq" id="WP_049643616.1">
    <property type="nucleotide sequence ID" value="NZ_LFTY01000002.1"/>
</dbReference>
<dbReference type="NCBIfam" id="NF004281">
    <property type="entry name" value="PRK05690.1"/>
    <property type="match status" value="1"/>
</dbReference>
<evidence type="ECO:0000313" key="15">
    <source>
        <dbReference type="EMBL" id="KMW57951.1"/>
    </source>
</evidence>
<comment type="function">
    <text evidence="6">Catalyzes the adenylation by ATP of the carboxyl group of the C-terminal glycine of sulfur carrier protein MoaD.</text>
</comment>
<keyword evidence="2 15" id="KW-0808">Transferase</keyword>
<feature type="transmembrane region" description="Helical" evidence="13">
    <location>
        <begin position="52"/>
        <end position="70"/>
    </location>
</feature>
<feature type="transmembrane region" description="Helical" evidence="13">
    <location>
        <begin position="127"/>
        <end position="154"/>
    </location>
</feature>
<organism evidence="15 16">
    <name type="scientific">Candidatus Rhodobacter oscarellae</name>
    <dbReference type="NCBI Taxonomy" id="1675527"/>
    <lineage>
        <taxon>Bacteria</taxon>
        <taxon>Pseudomonadati</taxon>
        <taxon>Pseudomonadota</taxon>
        <taxon>Alphaproteobacteria</taxon>
        <taxon>Rhodobacterales</taxon>
        <taxon>Rhodobacter group</taxon>
        <taxon>Rhodobacter</taxon>
    </lineage>
</organism>
<keyword evidence="15" id="KW-0548">Nucleotidyltransferase</keyword>
<keyword evidence="13" id="KW-0472">Membrane</keyword>
<dbReference type="Gene3D" id="3.40.50.720">
    <property type="entry name" value="NAD(P)-binding Rossmann-like Domain"/>
    <property type="match status" value="1"/>
</dbReference>
<keyword evidence="16" id="KW-1185">Reference proteome</keyword>
<dbReference type="CDD" id="cd00757">
    <property type="entry name" value="ThiF_MoeB_HesA_family"/>
    <property type="match status" value="1"/>
</dbReference>
<feature type="domain" description="THIF-type NAD/FAD binding fold" evidence="14">
    <location>
        <begin position="105"/>
        <end position="338"/>
    </location>
</feature>